<keyword evidence="3" id="KW-0843">Virulence</keyword>
<dbReference type="PANTHER" id="PTHR11487:SF0">
    <property type="entry name" value="S-ACYL FATTY ACID SYNTHASE THIOESTERASE, MEDIUM CHAIN"/>
    <property type="match status" value="1"/>
</dbReference>
<dbReference type="AlphaFoldDB" id="A0A1A2EDG6"/>
<sequence>MRGDRMDDTSAVAQFPTWMGRFSGPGPATLVFPHAGGAAVNYRPLALALAAGVDTYVMQYPQRADRFREPPAETVPELARSLFDAAPWHQVGPLRLFGHSMGSLVAFEFARIAEERGIEIQRLWASAAPAPGVVAGLRKVPTGDADLRAELEELGGTDPRILADEEFLTLLLTPVRSDYLAFNRYQCAPEVRIRAAINVLGGRSDDRVGTDLLEGWAEHTTGACTVSLYDGGHFYHYEHIDTLANRIIADA</sequence>
<organism evidence="6 7">
    <name type="scientific">Mycolicibacter sinensis (strain JDM601)</name>
    <name type="common">Mycobacterium sinense</name>
    <dbReference type="NCBI Taxonomy" id="875328"/>
    <lineage>
        <taxon>Bacteria</taxon>
        <taxon>Bacillati</taxon>
        <taxon>Actinomycetota</taxon>
        <taxon>Actinomycetes</taxon>
        <taxon>Mycobacteriales</taxon>
        <taxon>Mycobacteriaceae</taxon>
        <taxon>Mycolicibacter</taxon>
    </lineage>
</organism>
<dbReference type="Pfam" id="PF00975">
    <property type="entry name" value="Thioesterase"/>
    <property type="match status" value="1"/>
</dbReference>
<comment type="caution">
    <text evidence="6">The sequence shown here is derived from an EMBL/GenBank/DDBJ whole genome shotgun (WGS) entry which is preliminary data.</text>
</comment>
<evidence type="ECO:0000313" key="7">
    <source>
        <dbReference type="Proteomes" id="UP000093985"/>
    </source>
</evidence>
<accession>A0A1A2EDG6</accession>
<evidence type="ECO:0000259" key="5">
    <source>
        <dbReference type="Pfam" id="PF00975"/>
    </source>
</evidence>
<feature type="domain" description="Thioesterase" evidence="5">
    <location>
        <begin position="31"/>
        <end position="249"/>
    </location>
</feature>
<dbReference type="EMBL" id="LZIN01000015">
    <property type="protein sequence ID" value="OBG09473.1"/>
    <property type="molecule type" value="Genomic_DNA"/>
</dbReference>
<evidence type="ECO:0000256" key="1">
    <source>
        <dbReference type="ARBA" id="ARBA00007169"/>
    </source>
</evidence>
<comment type="catalytic activity">
    <reaction evidence="4">
        <text>a fatty acyl-CoA + H2O = a fatty acid + CoA + H(+)</text>
        <dbReference type="Rhea" id="RHEA:16781"/>
        <dbReference type="ChEBI" id="CHEBI:15377"/>
        <dbReference type="ChEBI" id="CHEBI:15378"/>
        <dbReference type="ChEBI" id="CHEBI:28868"/>
        <dbReference type="ChEBI" id="CHEBI:57287"/>
        <dbReference type="ChEBI" id="CHEBI:77636"/>
    </reaction>
</comment>
<dbReference type="PANTHER" id="PTHR11487">
    <property type="entry name" value="THIOESTERASE"/>
    <property type="match status" value="1"/>
</dbReference>
<dbReference type="InterPro" id="IPR029058">
    <property type="entry name" value="AB_hydrolase_fold"/>
</dbReference>
<comment type="similarity">
    <text evidence="1">Belongs to the thioesterase family.</text>
</comment>
<evidence type="ECO:0000256" key="3">
    <source>
        <dbReference type="ARBA" id="ARBA00023026"/>
    </source>
</evidence>
<dbReference type="SUPFAM" id="SSF53474">
    <property type="entry name" value="alpha/beta-Hydrolases"/>
    <property type="match status" value="1"/>
</dbReference>
<evidence type="ECO:0000313" key="6">
    <source>
        <dbReference type="EMBL" id="OBG09473.1"/>
    </source>
</evidence>
<reference evidence="7" key="1">
    <citation type="submission" date="2016-06" db="EMBL/GenBank/DDBJ databases">
        <authorList>
            <person name="Sutton G."/>
            <person name="Brinkac L."/>
            <person name="Sanka R."/>
            <person name="Adams M."/>
            <person name="Lau E."/>
            <person name="Mehaffy C."/>
            <person name="Tameris M."/>
            <person name="Hatherill M."/>
            <person name="Hanekom W."/>
            <person name="Mahomed H."/>
            <person name="Mcshane H."/>
        </authorList>
    </citation>
    <scope>NUCLEOTIDE SEQUENCE [LARGE SCALE GENOMIC DNA]</scope>
    <source>
        <strain evidence="7">852014-51077_SCH5608930-a</strain>
    </source>
</reference>
<gene>
    <name evidence="6" type="ORF">A5771_01155</name>
</gene>
<evidence type="ECO:0000256" key="4">
    <source>
        <dbReference type="ARBA" id="ARBA00024293"/>
    </source>
</evidence>
<protein>
    <recommendedName>
        <fullName evidence="2">Thioesterase TesA</fullName>
    </recommendedName>
</protein>
<dbReference type="InterPro" id="IPR001031">
    <property type="entry name" value="Thioesterase"/>
</dbReference>
<dbReference type="Gene3D" id="3.40.50.1820">
    <property type="entry name" value="alpha/beta hydrolase"/>
    <property type="match status" value="1"/>
</dbReference>
<evidence type="ECO:0000256" key="2">
    <source>
        <dbReference type="ARBA" id="ARBA00015007"/>
    </source>
</evidence>
<dbReference type="GO" id="GO:0008610">
    <property type="term" value="P:lipid biosynthetic process"/>
    <property type="evidence" value="ECO:0007669"/>
    <property type="project" value="TreeGrafter"/>
</dbReference>
<name>A0A1A2EDG6_MYCSD</name>
<proteinExistence type="inferred from homology"/>
<dbReference type="Proteomes" id="UP000093985">
    <property type="component" value="Unassembled WGS sequence"/>
</dbReference>
<dbReference type="InterPro" id="IPR012223">
    <property type="entry name" value="TEII"/>
</dbReference>